<evidence type="ECO:0000256" key="6">
    <source>
        <dbReference type="ARBA" id="ARBA00034000"/>
    </source>
</evidence>
<dbReference type="EC" id="3.4.16.4" evidence="4"/>
<dbReference type="InterPro" id="IPR036138">
    <property type="entry name" value="PBP_dimer_sf"/>
</dbReference>
<dbReference type="InterPro" id="IPR011927">
    <property type="entry name" value="SpoVD_pbp"/>
</dbReference>
<evidence type="ECO:0000256" key="1">
    <source>
        <dbReference type="ARBA" id="ARBA00004370"/>
    </source>
</evidence>
<dbReference type="Gene3D" id="3.90.1310.10">
    <property type="entry name" value="Penicillin-binding protein 2a (Domain 2)"/>
    <property type="match status" value="1"/>
</dbReference>
<dbReference type="UniPathway" id="UPA00219"/>
<dbReference type="Pfam" id="PF03717">
    <property type="entry name" value="PBP_dimer"/>
    <property type="match status" value="1"/>
</dbReference>
<dbReference type="Pfam" id="PF03793">
    <property type="entry name" value="PASTA"/>
    <property type="match status" value="1"/>
</dbReference>
<dbReference type="GO" id="GO:0009002">
    <property type="term" value="F:serine-type D-Ala-D-Ala carboxypeptidase activity"/>
    <property type="evidence" value="ECO:0007669"/>
    <property type="project" value="UniProtKB-EC"/>
</dbReference>
<evidence type="ECO:0000256" key="2">
    <source>
        <dbReference type="ARBA" id="ARBA00004752"/>
    </source>
</evidence>
<dbReference type="InterPro" id="IPR005543">
    <property type="entry name" value="PASTA_dom"/>
</dbReference>
<dbReference type="Pfam" id="PF00905">
    <property type="entry name" value="Transpeptidase"/>
    <property type="match status" value="1"/>
</dbReference>
<sequence>MYVIKKRLVTAFFAALLLFLIMITRLGYVQFEKHEDLKEKAEGLWTRDIVYEAERGKIVDREGRTIVGNQPAPSVIVVPRQVKDKETTAETLAHILQMSKEKAYRHVTNQVSMERIHPEGRKITEEQVLKLREERMEGVYIAKDYKRKYPEGAFLSHVVGFSGIDNQGLAGLEAYYNDRLEGEAGSLSFYSDAKGKRLEGLMDKYNPPEDGQDLKLTINRDIQEIVERELDISEATYNPDGQIAIAMDPGSGEILAMASRPTFHPGEYSEVDPSVYNRNLPVWSTYEPGSTFKIITLAAALQEDVVDLHNGHFHDPGHVKVNGAKLRCWKGGGHGSQSFLEVVQNSCNPGFVELGERLGVETLYKYIKDFGFGKQTGIDLSGEAKGILFKEDAVGPIELATTSFGQGVSVTPIQQVAAVSAAVNGGTYFQPFIRKAWIDSETGEEIQAFEPKAERKIIDTETSLKIREALESVVAKGTGRSAFIEGYPMGGKTGTAQKVGPDGTYMTNNHIVSFIGFAPADDPEIVVYVAVDNPKDTVQFGGVVAAPIVKEIMEDSLRAMGIEEREDQLEKDYTWTEEEYVEVPDITGESKSSLSKLLTPLRVEAEGEGDRVFHQAPRAGVKVPPDTVVRVYLSD</sequence>
<dbReference type="AlphaFoldDB" id="A0A1G8QFV6"/>
<accession>A0A1G8QFV6</accession>
<dbReference type="GO" id="GO:0071555">
    <property type="term" value="P:cell wall organization"/>
    <property type="evidence" value="ECO:0007669"/>
    <property type="project" value="TreeGrafter"/>
</dbReference>
<comment type="pathway">
    <text evidence="2">Cell wall biogenesis; peptidoglycan biosynthesis.</text>
</comment>
<dbReference type="Proteomes" id="UP000199225">
    <property type="component" value="Unassembled WGS sequence"/>
</dbReference>
<dbReference type="Gene3D" id="3.30.450.330">
    <property type="match status" value="1"/>
</dbReference>
<keyword evidence="9" id="KW-1185">Reference proteome</keyword>
<evidence type="ECO:0000256" key="4">
    <source>
        <dbReference type="ARBA" id="ARBA00012448"/>
    </source>
</evidence>
<comment type="similarity">
    <text evidence="3">Belongs to the transpeptidase family.</text>
</comment>
<dbReference type="STRING" id="86666.SAMN04490247_0593"/>
<evidence type="ECO:0000256" key="3">
    <source>
        <dbReference type="ARBA" id="ARBA00007171"/>
    </source>
</evidence>
<dbReference type="OrthoDB" id="9804124at2"/>
<dbReference type="InterPro" id="IPR012338">
    <property type="entry name" value="Beta-lactam/transpept-like"/>
</dbReference>
<organism evidence="8 9">
    <name type="scientific">Salimicrobium halophilum</name>
    <dbReference type="NCBI Taxonomy" id="86666"/>
    <lineage>
        <taxon>Bacteria</taxon>
        <taxon>Bacillati</taxon>
        <taxon>Bacillota</taxon>
        <taxon>Bacilli</taxon>
        <taxon>Bacillales</taxon>
        <taxon>Bacillaceae</taxon>
        <taxon>Salimicrobium</taxon>
    </lineage>
</organism>
<dbReference type="InterPro" id="IPR050515">
    <property type="entry name" value="Beta-lactam/transpept"/>
</dbReference>
<comment type="subcellular location">
    <subcellularLocation>
        <location evidence="1">Membrane</location>
    </subcellularLocation>
</comment>
<keyword evidence="5" id="KW-0472">Membrane</keyword>
<evidence type="ECO:0000313" key="9">
    <source>
        <dbReference type="Proteomes" id="UP000199225"/>
    </source>
</evidence>
<evidence type="ECO:0000313" key="8">
    <source>
        <dbReference type="EMBL" id="SDJ03652.1"/>
    </source>
</evidence>
<dbReference type="SUPFAM" id="SSF56519">
    <property type="entry name" value="Penicillin binding protein dimerisation domain"/>
    <property type="match status" value="1"/>
</dbReference>
<dbReference type="GO" id="GO:0008658">
    <property type="term" value="F:penicillin binding"/>
    <property type="evidence" value="ECO:0007669"/>
    <property type="project" value="InterPro"/>
</dbReference>
<dbReference type="InterPro" id="IPR001460">
    <property type="entry name" value="PCN-bd_Tpept"/>
</dbReference>
<proteinExistence type="inferred from homology"/>
<protein>
    <recommendedName>
        <fullName evidence="4">serine-type D-Ala-D-Ala carboxypeptidase</fullName>
        <ecNumber evidence="4">3.4.16.4</ecNumber>
    </recommendedName>
</protein>
<dbReference type="NCBIfam" id="TIGR02214">
    <property type="entry name" value="spoVD_pbp"/>
    <property type="match status" value="1"/>
</dbReference>
<evidence type="ECO:0000259" key="7">
    <source>
        <dbReference type="PROSITE" id="PS51178"/>
    </source>
</evidence>
<feature type="domain" description="PASTA" evidence="7">
    <location>
        <begin position="577"/>
        <end position="635"/>
    </location>
</feature>
<dbReference type="Gene3D" id="3.40.710.10">
    <property type="entry name" value="DD-peptidase/beta-lactamase superfamily"/>
    <property type="match status" value="1"/>
</dbReference>
<dbReference type="GO" id="GO:0005886">
    <property type="term" value="C:plasma membrane"/>
    <property type="evidence" value="ECO:0007669"/>
    <property type="project" value="TreeGrafter"/>
</dbReference>
<dbReference type="SUPFAM" id="SSF56601">
    <property type="entry name" value="beta-lactamase/transpeptidase-like"/>
    <property type="match status" value="1"/>
</dbReference>
<dbReference type="PANTHER" id="PTHR30627:SF1">
    <property type="entry name" value="PEPTIDOGLYCAN D,D-TRANSPEPTIDASE FTSI"/>
    <property type="match status" value="1"/>
</dbReference>
<dbReference type="SUPFAM" id="SSF54184">
    <property type="entry name" value="Penicillin-binding protein 2x (pbp-2x), c-terminal domain"/>
    <property type="match status" value="1"/>
</dbReference>
<dbReference type="SMART" id="SM00740">
    <property type="entry name" value="PASTA"/>
    <property type="match status" value="1"/>
</dbReference>
<name>A0A1G8QFV6_9BACI</name>
<dbReference type="PROSITE" id="PS51178">
    <property type="entry name" value="PASTA"/>
    <property type="match status" value="1"/>
</dbReference>
<dbReference type="InterPro" id="IPR005311">
    <property type="entry name" value="PBP_dimer"/>
</dbReference>
<dbReference type="PANTHER" id="PTHR30627">
    <property type="entry name" value="PEPTIDOGLYCAN D,D-TRANSPEPTIDASE"/>
    <property type="match status" value="1"/>
</dbReference>
<comment type="catalytic activity">
    <reaction evidence="6">
        <text>Preferential cleavage: (Ac)2-L-Lys-D-Ala-|-D-Ala. Also transpeptidation of peptidyl-alanyl moieties that are N-acyl substituents of D-alanine.</text>
        <dbReference type="EC" id="3.4.16.4"/>
    </reaction>
</comment>
<gene>
    <name evidence="8" type="ORF">SAMN04490247_0593</name>
</gene>
<dbReference type="RefSeq" id="WP_093191884.1">
    <property type="nucleotide sequence ID" value="NZ_FNEV01000001.1"/>
</dbReference>
<dbReference type="GO" id="GO:0009252">
    <property type="term" value="P:peptidoglycan biosynthetic process"/>
    <property type="evidence" value="ECO:0007669"/>
    <property type="project" value="UniProtKB-UniPathway"/>
</dbReference>
<evidence type="ECO:0000256" key="5">
    <source>
        <dbReference type="ARBA" id="ARBA00023136"/>
    </source>
</evidence>
<reference evidence="9" key="1">
    <citation type="submission" date="2016-10" db="EMBL/GenBank/DDBJ databases">
        <authorList>
            <person name="Varghese N."/>
            <person name="Submissions S."/>
        </authorList>
    </citation>
    <scope>NUCLEOTIDE SEQUENCE [LARGE SCALE GENOMIC DNA]</scope>
    <source>
        <strain evidence="9">DSM 4771</strain>
    </source>
</reference>
<dbReference type="EMBL" id="FNEV01000001">
    <property type="protein sequence ID" value="SDJ03652.1"/>
    <property type="molecule type" value="Genomic_DNA"/>
</dbReference>